<evidence type="ECO:0000256" key="4">
    <source>
        <dbReference type="ARBA" id="ARBA00022777"/>
    </source>
</evidence>
<dbReference type="CDD" id="cd01166">
    <property type="entry name" value="KdgK"/>
    <property type="match status" value="1"/>
</dbReference>
<comment type="caution">
    <text evidence="8">The sequence shown here is derived from an EMBL/GenBank/DDBJ whole genome shotgun (WGS) entry which is preliminary data.</text>
</comment>
<evidence type="ECO:0000313" key="9">
    <source>
        <dbReference type="Proteomes" id="UP000765003"/>
    </source>
</evidence>
<evidence type="ECO:0000259" key="6">
    <source>
        <dbReference type="Pfam" id="PF00294"/>
    </source>
</evidence>
<keyword evidence="5" id="KW-0067">ATP-binding</keyword>
<name>A0ABS3AW40_9FIRM</name>
<evidence type="ECO:0000256" key="3">
    <source>
        <dbReference type="ARBA" id="ARBA00022741"/>
    </source>
</evidence>
<evidence type="ECO:0000256" key="1">
    <source>
        <dbReference type="ARBA" id="ARBA00010688"/>
    </source>
</evidence>
<dbReference type="Pfam" id="PF09863">
    <property type="entry name" value="DUF2090"/>
    <property type="match status" value="1"/>
</dbReference>
<reference evidence="8" key="1">
    <citation type="submission" date="2021-02" db="EMBL/GenBank/DDBJ databases">
        <title>Activity-based single-cell genomes from oceanic crustal fluid captures similar information to metagenomic and metatranscriptomic surveys with orders of magnitude less sampling.</title>
        <authorList>
            <person name="D'Angelo T.S."/>
            <person name="Orcutt B.N."/>
        </authorList>
    </citation>
    <scope>NUCLEOTIDE SEQUENCE [LARGE SCALE GENOMIC DNA]</scope>
    <source>
        <strain evidence="8">AH-315-E05</strain>
    </source>
</reference>
<dbReference type="InterPro" id="IPR029056">
    <property type="entry name" value="Ribokinase-like"/>
</dbReference>
<dbReference type="InterPro" id="IPR050306">
    <property type="entry name" value="PfkB_Carbo_kinase"/>
</dbReference>
<evidence type="ECO:0000256" key="5">
    <source>
        <dbReference type="ARBA" id="ARBA00022840"/>
    </source>
</evidence>
<dbReference type="PANTHER" id="PTHR43085">
    <property type="entry name" value="HEXOKINASE FAMILY MEMBER"/>
    <property type="match status" value="1"/>
</dbReference>
<keyword evidence="2 8" id="KW-0808">Transferase</keyword>
<evidence type="ECO:0000259" key="7">
    <source>
        <dbReference type="Pfam" id="PF09863"/>
    </source>
</evidence>
<dbReference type="GO" id="GO:0047590">
    <property type="term" value="F:5-dehydro-2-deoxygluconokinase activity"/>
    <property type="evidence" value="ECO:0007669"/>
    <property type="project" value="UniProtKB-EC"/>
</dbReference>
<accession>A0ABS3AW40</accession>
<dbReference type="Proteomes" id="UP000765003">
    <property type="component" value="Unassembled WGS sequence"/>
</dbReference>
<dbReference type="PANTHER" id="PTHR43085:SF49">
    <property type="entry name" value="5-DEHYDRO-2-DEOXYGLUCONOKINASE"/>
    <property type="match status" value="1"/>
</dbReference>
<evidence type="ECO:0000313" key="8">
    <source>
        <dbReference type="EMBL" id="MBN4077305.1"/>
    </source>
</evidence>
<keyword evidence="3" id="KW-0547">Nucleotide-binding</keyword>
<sequence>MGRVGVDLYAEQIGSSLKDAETFRKHLGGCAGNIAVGCARLGLKSALLSRVGSDEMGVFLRETLKRENVDVSLLKTDNEHLTALVLLGVNPPDRFPLIFYRESCADNQIKKQDIAENIFQKSKAFLLTGTCLAKEKLRDVSKYAISIAKKANCLNILDIDYRPVLWGLVKKGNGEQRYKKDDFVTRIFGEILPQMDLIIGTKEEFLIAGGSNCLKEALKNIKNKTNAILVLKKGSKGCEIYSKTLKKPISHKSFSVEVLNVLGAGDAFLSGFLKGFLQNDPMEVCAKYGNANGAIVVSRHGCSPAMATFSELNYFINNYANENSVLSSPEMLKFQRQKLLGEPGQHELFILAFDHRTQFKDSLGNAKNSFEKIASFKNKVYQGFEIAKKNLNFSGMSILLDPIYGKNVLKTAQDKNINIGMPIEEAGSYPLGWISDLPLYKEVLSRPKNSFVKVLVHFHVGMDPKIIAIQLEKLTELNKVCNNLNRKLMIELLMPSAYRHSGNNVARAIDWFYGHDIAPFWWKITAMDSQEEWQEVTNVIDENDPSSKIVILGKGANLSEFNKWFLVATSSHHCIGFAVGRSIFWQCWQRLLKGEMEEKDVPHEVAKNYLELIRLWHKNKLSNKGLKNESTHNSQASWV</sequence>
<dbReference type="PROSITE" id="PS00584">
    <property type="entry name" value="PFKB_KINASES_2"/>
    <property type="match status" value="1"/>
</dbReference>
<dbReference type="EMBL" id="JAFITA010000001">
    <property type="protein sequence ID" value="MBN4077305.1"/>
    <property type="molecule type" value="Genomic_DNA"/>
</dbReference>
<dbReference type="EC" id="2.7.1.92" evidence="8"/>
<dbReference type="InterPro" id="IPR013785">
    <property type="entry name" value="Aldolase_TIM"/>
</dbReference>
<dbReference type="InterPro" id="IPR030830">
    <property type="entry name" value="Myo_inos_IolC"/>
</dbReference>
<dbReference type="NCBIfam" id="TIGR04382">
    <property type="entry name" value="myo_inos_iolC_N"/>
    <property type="match status" value="1"/>
</dbReference>
<dbReference type="InterPro" id="IPR018659">
    <property type="entry name" value="DUF2090"/>
</dbReference>
<dbReference type="InterPro" id="IPR011611">
    <property type="entry name" value="PfkB_dom"/>
</dbReference>
<comment type="similarity">
    <text evidence="1">Belongs to the carbohydrate kinase PfkB family.</text>
</comment>
<organism evidence="8 9">
    <name type="scientific">Sulfobacillus acidophilus</name>
    <dbReference type="NCBI Taxonomy" id="53633"/>
    <lineage>
        <taxon>Bacteria</taxon>
        <taxon>Bacillati</taxon>
        <taxon>Bacillota</taxon>
        <taxon>Clostridia</taxon>
        <taxon>Eubacteriales</taxon>
        <taxon>Clostridiales Family XVII. Incertae Sedis</taxon>
        <taxon>Sulfobacillus</taxon>
    </lineage>
</organism>
<protein>
    <submittedName>
        <fullName evidence="8">5-dehydro-2-deoxygluconokinase</fullName>
        <ecNumber evidence="8">2.7.1.92</ecNumber>
    </submittedName>
</protein>
<dbReference type="Gene3D" id="2.20.150.10">
    <property type="entry name" value="putative 5-dehydro-2- deoxygluconokinase"/>
    <property type="match status" value="1"/>
</dbReference>
<evidence type="ECO:0000256" key="2">
    <source>
        <dbReference type="ARBA" id="ARBA00022679"/>
    </source>
</evidence>
<feature type="domain" description="DUF2090" evidence="7">
    <location>
        <begin position="311"/>
        <end position="619"/>
    </location>
</feature>
<keyword evidence="4" id="KW-0418">Kinase</keyword>
<dbReference type="Gene3D" id="3.20.20.70">
    <property type="entry name" value="Aldolase class I"/>
    <property type="match status" value="1"/>
</dbReference>
<dbReference type="Gene3D" id="3.40.1190.20">
    <property type="match status" value="1"/>
</dbReference>
<proteinExistence type="inferred from homology"/>
<gene>
    <name evidence="8" type="primary">iolC</name>
    <name evidence="8" type="ORF">JYT19_00170</name>
</gene>
<dbReference type="SUPFAM" id="SSF53613">
    <property type="entry name" value="Ribokinase-like"/>
    <property type="match status" value="1"/>
</dbReference>
<keyword evidence="9" id="KW-1185">Reference proteome</keyword>
<dbReference type="InterPro" id="IPR002173">
    <property type="entry name" value="Carboh/pur_kinase_PfkB_CS"/>
</dbReference>
<feature type="domain" description="Carbohydrate kinase PfkB" evidence="6">
    <location>
        <begin position="8"/>
        <end position="305"/>
    </location>
</feature>
<dbReference type="Pfam" id="PF00294">
    <property type="entry name" value="PfkB"/>
    <property type="match status" value="1"/>
</dbReference>
<dbReference type="PROSITE" id="PS00583">
    <property type="entry name" value="PFKB_KINASES_1"/>
    <property type="match status" value="1"/>
</dbReference>
<dbReference type="InterPro" id="IPR023314">
    <property type="entry name" value="Myo_inos_IolC-like_sf"/>
</dbReference>